<evidence type="ECO:0008006" key="4">
    <source>
        <dbReference type="Google" id="ProtNLM"/>
    </source>
</evidence>
<dbReference type="PANTHER" id="PTHR13088">
    <property type="entry name" value="FAS APOPTOTIC INHIBITORY MOLECULE FAIM"/>
    <property type="match status" value="1"/>
</dbReference>
<evidence type="ECO:0000313" key="2">
    <source>
        <dbReference type="EnsemblMetazoa" id="CapteP152651"/>
    </source>
</evidence>
<keyword evidence="3" id="KW-1185">Reference proteome</keyword>
<dbReference type="HOGENOM" id="CLU_109086_0_0_1"/>
<dbReference type="EMBL" id="KB307055">
    <property type="protein sequence ID" value="ELT99248.1"/>
    <property type="molecule type" value="Genomic_DNA"/>
</dbReference>
<dbReference type="Pfam" id="PF06905">
    <property type="entry name" value="FAIM1"/>
    <property type="match status" value="1"/>
</dbReference>
<dbReference type="Proteomes" id="UP000014760">
    <property type="component" value="Unassembled WGS sequence"/>
</dbReference>
<dbReference type="Gene3D" id="2.40.128.180">
    <property type="match status" value="2"/>
</dbReference>
<gene>
    <name evidence="1" type="ORF">CAPTEDRAFT_152651</name>
</gene>
<protein>
    <recommendedName>
        <fullName evidence="4">Fas apoptotic inhibitory molecule 1</fullName>
    </recommendedName>
</protein>
<dbReference type="GO" id="GO:1902042">
    <property type="term" value="P:negative regulation of extrinsic apoptotic signaling pathway via death domain receptors"/>
    <property type="evidence" value="ECO:0007669"/>
    <property type="project" value="TreeGrafter"/>
</dbReference>
<organism evidence="1">
    <name type="scientific">Capitella teleta</name>
    <name type="common">Polychaete worm</name>
    <dbReference type="NCBI Taxonomy" id="283909"/>
    <lineage>
        <taxon>Eukaryota</taxon>
        <taxon>Metazoa</taxon>
        <taxon>Spiralia</taxon>
        <taxon>Lophotrochozoa</taxon>
        <taxon>Annelida</taxon>
        <taxon>Polychaeta</taxon>
        <taxon>Sedentaria</taxon>
        <taxon>Scolecida</taxon>
        <taxon>Capitellidae</taxon>
        <taxon>Capitella</taxon>
    </lineage>
</organism>
<dbReference type="EMBL" id="AMQN01010099">
    <property type="status" value="NOT_ANNOTATED_CDS"/>
    <property type="molecule type" value="Genomic_DNA"/>
</dbReference>
<evidence type="ECO:0000313" key="3">
    <source>
        <dbReference type="Proteomes" id="UP000014760"/>
    </source>
</evidence>
<sequence length="186" mass="20839">MSIVDDAMGMSDLVALWELSLSDGNHKIEFEHGTTSGKRVIRVDGKEVLRNDWMFKLVGREHFTVGKAKCNISIEAVTGFAYEYSLEVNGKSLKKFSENQSKIMKTWALTISGSPTRIVLEKDTLDVWVNGKRMPTTGEFVEDGTETHFQIDNHSAYIKAVSSGRRKGGLIHTLYVDDIEIPLAKE</sequence>
<evidence type="ECO:0000313" key="1">
    <source>
        <dbReference type="EMBL" id="ELT99248.1"/>
    </source>
</evidence>
<dbReference type="FunFam" id="2.40.128.180:FF:000001">
    <property type="entry name" value="Fas apoptotic inhibitory molecule 1"/>
    <property type="match status" value="1"/>
</dbReference>
<name>R7TZ87_CAPTE</name>
<dbReference type="EnsemblMetazoa" id="CapteT152651">
    <property type="protein sequence ID" value="CapteP152651"/>
    <property type="gene ID" value="CapteG152651"/>
</dbReference>
<reference evidence="2" key="3">
    <citation type="submission" date="2015-06" db="UniProtKB">
        <authorList>
            <consortium name="EnsemblMetazoa"/>
        </authorList>
    </citation>
    <scope>IDENTIFICATION</scope>
</reference>
<accession>R7TZ87</accession>
<dbReference type="OrthoDB" id="6262731at2759"/>
<dbReference type="OMA" id="SQEYRIM"/>
<dbReference type="InterPro" id="IPR038513">
    <property type="entry name" value="FAIM1_dom_sf"/>
</dbReference>
<dbReference type="PANTHER" id="PTHR13088:SF3">
    <property type="entry name" value="FAS APOPTOTIC INHIBITORY MOLECULE 1"/>
    <property type="match status" value="1"/>
</dbReference>
<dbReference type="FunCoup" id="R7TZ87">
    <property type="interactions" value="230"/>
</dbReference>
<dbReference type="InterPro" id="IPR010695">
    <property type="entry name" value="FAIM1"/>
</dbReference>
<dbReference type="AlphaFoldDB" id="R7TZ87"/>
<dbReference type="STRING" id="283909.R7TZ87"/>
<reference evidence="1 3" key="2">
    <citation type="journal article" date="2013" name="Nature">
        <title>Insights into bilaterian evolution from three spiralian genomes.</title>
        <authorList>
            <person name="Simakov O."/>
            <person name="Marletaz F."/>
            <person name="Cho S.J."/>
            <person name="Edsinger-Gonzales E."/>
            <person name="Havlak P."/>
            <person name="Hellsten U."/>
            <person name="Kuo D.H."/>
            <person name="Larsson T."/>
            <person name="Lv J."/>
            <person name="Arendt D."/>
            <person name="Savage R."/>
            <person name="Osoegawa K."/>
            <person name="de Jong P."/>
            <person name="Grimwood J."/>
            <person name="Chapman J.A."/>
            <person name="Shapiro H."/>
            <person name="Aerts A."/>
            <person name="Otillar R.P."/>
            <person name="Terry A.Y."/>
            <person name="Boore J.L."/>
            <person name="Grigoriev I.V."/>
            <person name="Lindberg D.R."/>
            <person name="Seaver E.C."/>
            <person name="Weisblat D.A."/>
            <person name="Putnam N.H."/>
            <person name="Rokhsar D.S."/>
        </authorList>
    </citation>
    <scope>NUCLEOTIDE SEQUENCE</scope>
    <source>
        <strain evidence="1 3">I ESC-2004</strain>
    </source>
</reference>
<reference evidence="3" key="1">
    <citation type="submission" date="2012-12" db="EMBL/GenBank/DDBJ databases">
        <authorList>
            <person name="Hellsten U."/>
            <person name="Grimwood J."/>
            <person name="Chapman J.A."/>
            <person name="Shapiro H."/>
            <person name="Aerts A."/>
            <person name="Otillar R.P."/>
            <person name="Terry A.Y."/>
            <person name="Boore J.L."/>
            <person name="Simakov O."/>
            <person name="Marletaz F."/>
            <person name="Cho S.-J."/>
            <person name="Edsinger-Gonzales E."/>
            <person name="Havlak P."/>
            <person name="Kuo D.-H."/>
            <person name="Larsson T."/>
            <person name="Lv J."/>
            <person name="Arendt D."/>
            <person name="Savage R."/>
            <person name="Osoegawa K."/>
            <person name="de Jong P."/>
            <person name="Lindberg D.R."/>
            <person name="Seaver E.C."/>
            <person name="Weisblat D.A."/>
            <person name="Putnam N.H."/>
            <person name="Grigoriev I.V."/>
            <person name="Rokhsar D.S."/>
        </authorList>
    </citation>
    <scope>NUCLEOTIDE SEQUENCE</scope>
    <source>
        <strain evidence="3">I ESC-2004</strain>
    </source>
</reference>
<proteinExistence type="predicted"/>